<proteinExistence type="inferred from homology"/>
<evidence type="ECO:0000313" key="7">
    <source>
        <dbReference type="EMBL" id="OPX55922.1"/>
    </source>
</evidence>
<dbReference type="STRING" id="64969.SAMN02745127_01098"/>
<dbReference type="PANTHER" id="PTHR43701">
    <property type="entry name" value="MEMBRANE TRANSPORTER PROTEIN MJ0441-RELATED"/>
    <property type="match status" value="1"/>
</dbReference>
<evidence type="ECO:0000256" key="5">
    <source>
        <dbReference type="ARBA" id="ARBA00023136"/>
    </source>
</evidence>
<dbReference type="InterPro" id="IPR051598">
    <property type="entry name" value="TSUP/Inactive_protease-like"/>
</dbReference>
<dbReference type="InterPro" id="IPR002781">
    <property type="entry name" value="TM_pro_TauE-like"/>
</dbReference>
<dbReference type="OrthoDB" id="5189995at2"/>
<dbReference type="EMBL" id="MTSM01000006">
    <property type="protein sequence ID" value="OPX55922.1"/>
    <property type="molecule type" value="Genomic_DNA"/>
</dbReference>
<feature type="transmembrane region" description="Helical" evidence="6">
    <location>
        <begin position="71"/>
        <end position="91"/>
    </location>
</feature>
<evidence type="ECO:0000256" key="6">
    <source>
        <dbReference type="RuleBase" id="RU363041"/>
    </source>
</evidence>
<name>A0A1T4NCX0_9GAMM</name>
<keyword evidence="4 6" id="KW-1133">Transmembrane helix</keyword>
<evidence type="ECO:0000256" key="1">
    <source>
        <dbReference type="ARBA" id="ARBA00004141"/>
    </source>
</evidence>
<organism evidence="7 8">
    <name type="scientific">Oceanospirillum multiglobuliferum</name>
    <dbReference type="NCBI Taxonomy" id="64969"/>
    <lineage>
        <taxon>Bacteria</taxon>
        <taxon>Pseudomonadati</taxon>
        <taxon>Pseudomonadota</taxon>
        <taxon>Gammaproteobacteria</taxon>
        <taxon>Oceanospirillales</taxon>
        <taxon>Oceanospirillaceae</taxon>
        <taxon>Oceanospirillum</taxon>
    </lineage>
</organism>
<dbReference type="PANTHER" id="PTHR43701:SF2">
    <property type="entry name" value="MEMBRANE TRANSPORTER PROTEIN YJNA-RELATED"/>
    <property type="match status" value="1"/>
</dbReference>
<keyword evidence="3 6" id="KW-0812">Transmembrane</keyword>
<comment type="subcellular location">
    <subcellularLocation>
        <location evidence="6">Cell membrane</location>
        <topology evidence="6">Multi-pass membrane protein</topology>
    </subcellularLocation>
    <subcellularLocation>
        <location evidence="1">Membrane</location>
        <topology evidence="1">Multi-pass membrane protein</topology>
    </subcellularLocation>
</comment>
<dbReference type="AlphaFoldDB" id="A0A1T4NCX0"/>
<feature type="transmembrane region" description="Helical" evidence="6">
    <location>
        <begin position="103"/>
        <end position="121"/>
    </location>
</feature>
<feature type="transmembrane region" description="Helical" evidence="6">
    <location>
        <begin position="28"/>
        <end position="50"/>
    </location>
</feature>
<comment type="caution">
    <text evidence="7">The sequence shown here is derived from an EMBL/GenBank/DDBJ whole genome shotgun (WGS) entry which is preliminary data.</text>
</comment>
<keyword evidence="6" id="KW-1003">Cell membrane</keyword>
<evidence type="ECO:0000256" key="4">
    <source>
        <dbReference type="ARBA" id="ARBA00022989"/>
    </source>
</evidence>
<gene>
    <name evidence="7" type="ORF">BTE48_06935</name>
</gene>
<dbReference type="Pfam" id="PF01925">
    <property type="entry name" value="TauE"/>
    <property type="match status" value="1"/>
</dbReference>
<evidence type="ECO:0000256" key="3">
    <source>
        <dbReference type="ARBA" id="ARBA00022692"/>
    </source>
</evidence>
<comment type="similarity">
    <text evidence="2 6">Belongs to the 4-toluene sulfonate uptake permease (TSUP) (TC 2.A.102) family.</text>
</comment>
<keyword evidence="8" id="KW-1185">Reference proteome</keyword>
<sequence length="260" mass="27270">MDFLLYVLSGAAVGLAVGLTGVGGGSLMTPLLLLFGFPPHIAIGTDLLYASITKAGGVIAHQKQKTVDWKITGALALGSLPVSAVTVWLLANYFPSPESYADLLTHSLGVMLMLTAGVLLLKSRIRKIHDTTDGPLRQFVNQHRYRFTIVMGMLLGFCVTISSVGAGAFGAAILLTLFPALSAIRIIGTDLAHAVPLTLVAGLGHMILGNVDYALLGALLVGSLPAIHVGTKLSSRLPNKVLQPLLSSMLLGLGIKYAFF</sequence>
<evidence type="ECO:0000256" key="2">
    <source>
        <dbReference type="ARBA" id="ARBA00009142"/>
    </source>
</evidence>
<accession>A0A1T4NCX0</accession>
<dbReference type="Proteomes" id="UP000191418">
    <property type="component" value="Unassembled WGS sequence"/>
</dbReference>
<evidence type="ECO:0000313" key="8">
    <source>
        <dbReference type="Proteomes" id="UP000191418"/>
    </source>
</evidence>
<keyword evidence="5 6" id="KW-0472">Membrane</keyword>
<dbReference type="RefSeq" id="WP_078744717.1">
    <property type="nucleotide sequence ID" value="NZ_FUXG01000005.1"/>
</dbReference>
<reference evidence="7 8" key="1">
    <citation type="submission" date="2017-01" db="EMBL/GenBank/DDBJ databases">
        <title>Genome Sequencing of a Marine Spirillum, Oceanospirillum multiglobuliferum ATCC 33336, from Japan.</title>
        <authorList>
            <person name="Carney J.G."/>
            <person name="Trachtenberg A.M."/>
            <person name="Rheaume B.A."/>
            <person name="Linnane J.D."/>
            <person name="Pitts N.L."/>
            <person name="Mykles D.L."/>
            <person name="Maclea K.S."/>
        </authorList>
    </citation>
    <scope>NUCLEOTIDE SEQUENCE [LARGE SCALE GENOMIC DNA]</scope>
    <source>
        <strain evidence="7 8">ATCC 33336</strain>
    </source>
</reference>
<protein>
    <recommendedName>
        <fullName evidence="6">Probable membrane transporter protein</fullName>
    </recommendedName>
</protein>
<dbReference type="GO" id="GO:0005886">
    <property type="term" value="C:plasma membrane"/>
    <property type="evidence" value="ECO:0007669"/>
    <property type="project" value="UniProtKB-SubCell"/>
</dbReference>